<dbReference type="EMBL" id="JANIEX010000455">
    <property type="protein sequence ID" value="KAJ3566864.1"/>
    <property type="molecule type" value="Genomic_DNA"/>
</dbReference>
<dbReference type="SUPFAM" id="SSF51735">
    <property type="entry name" value="NAD(P)-binding Rossmann-fold domains"/>
    <property type="match status" value="1"/>
</dbReference>
<dbReference type="InterPro" id="IPR051911">
    <property type="entry name" value="SDR_oxidoreductase"/>
</dbReference>
<comment type="similarity">
    <text evidence="1">Belongs to the short-chain dehydrogenases/reductases (SDR) family.</text>
</comment>
<protein>
    <recommendedName>
        <fullName evidence="5">NAD(P)-binding protein</fullName>
    </recommendedName>
</protein>
<evidence type="ECO:0000256" key="2">
    <source>
        <dbReference type="ARBA" id="ARBA00023002"/>
    </source>
</evidence>
<evidence type="ECO:0000256" key="1">
    <source>
        <dbReference type="ARBA" id="ARBA00006484"/>
    </source>
</evidence>
<accession>A0AAD5VW35</accession>
<dbReference type="InterPro" id="IPR002347">
    <property type="entry name" value="SDR_fam"/>
</dbReference>
<keyword evidence="2" id="KW-0560">Oxidoreductase</keyword>
<evidence type="ECO:0000313" key="3">
    <source>
        <dbReference type="EMBL" id="KAJ3566864.1"/>
    </source>
</evidence>
<dbReference type="Pfam" id="PF00106">
    <property type="entry name" value="adh_short"/>
    <property type="match status" value="1"/>
</dbReference>
<comment type="caution">
    <text evidence="3">The sequence shown here is derived from an EMBL/GenBank/DDBJ whole genome shotgun (WGS) entry which is preliminary data.</text>
</comment>
<dbReference type="PRINTS" id="PR00081">
    <property type="entry name" value="GDHRDH"/>
</dbReference>
<proteinExistence type="inferred from homology"/>
<sequence length="332" mass="36244">MFSSPRVWFITGASTGFGYNLTRHALDKGDIVVATLRNPSTSDLPTKYPHERLLLLKLDVTDTPAISSAFTTAREKFGRIDVVFNNAGHAILCELENTPEDKARALFDTNFWGAVNVSKEAIKAFRANSPPGGRLLQNSSSSASTNNPGTAFYGASKAGTANGTHISLRNLSHSGTYLVFPIFVDSFIPPALEAMSESLAQELDPNWNIKITLIESGPFNTAALGSNMLILPPSEPYIPSTDPSQPLIGANQTRLWISSGELYKIAGDPVKGARVFYELGSREVKEEGGEKVKEPYERVVLHPYSVLAAERRIGSVRRAVEAFEGEWKAWLE</sequence>
<keyword evidence="4" id="KW-1185">Reference proteome</keyword>
<evidence type="ECO:0008006" key="5">
    <source>
        <dbReference type="Google" id="ProtNLM"/>
    </source>
</evidence>
<dbReference type="InterPro" id="IPR036291">
    <property type="entry name" value="NAD(P)-bd_dom_sf"/>
</dbReference>
<dbReference type="PANTHER" id="PTHR43976">
    <property type="entry name" value="SHORT CHAIN DEHYDROGENASE"/>
    <property type="match status" value="1"/>
</dbReference>
<reference evidence="3" key="1">
    <citation type="submission" date="2022-07" db="EMBL/GenBank/DDBJ databases">
        <title>Genome Sequence of Leucocoprinus birnbaumii.</title>
        <authorList>
            <person name="Buettner E."/>
        </authorList>
    </citation>
    <scope>NUCLEOTIDE SEQUENCE</scope>
    <source>
        <strain evidence="3">VT141</strain>
    </source>
</reference>
<evidence type="ECO:0000313" key="4">
    <source>
        <dbReference type="Proteomes" id="UP001213000"/>
    </source>
</evidence>
<organism evidence="3 4">
    <name type="scientific">Leucocoprinus birnbaumii</name>
    <dbReference type="NCBI Taxonomy" id="56174"/>
    <lineage>
        <taxon>Eukaryota</taxon>
        <taxon>Fungi</taxon>
        <taxon>Dikarya</taxon>
        <taxon>Basidiomycota</taxon>
        <taxon>Agaricomycotina</taxon>
        <taxon>Agaricomycetes</taxon>
        <taxon>Agaricomycetidae</taxon>
        <taxon>Agaricales</taxon>
        <taxon>Agaricineae</taxon>
        <taxon>Agaricaceae</taxon>
        <taxon>Leucocoprinus</taxon>
    </lineage>
</organism>
<dbReference type="GO" id="GO:0016491">
    <property type="term" value="F:oxidoreductase activity"/>
    <property type="evidence" value="ECO:0007669"/>
    <property type="project" value="UniProtKB-KW"/>
</dbReference>
<dbReference type="PANTHER" id="PTHR43976:SF16">
    <property type="entry name" value="SHORT-CHAIN DEHYDROGENASE_REDUCTASE FAMILY PROTEIN"/>
    <property type="match status" value="1"/>
</dbReference>
<name>A0AAD5VW35_9AGAR</name>
<dbReference type="Proteomes" id="UP001213000">
    <property type="component" value="Unassembled WGS sequence"/>
</dbReference>
<dbReference type="Gene3D" id="3.40.50.720">
    <property type="entry name" value="NAD(P)-binding Rossmann-like Domain"/>
    <property type="match status" value="1"/>
</dbReference>
<dbReference type="AlphaFoldDB" id="A0AAD5VW35"/>
<gene>
    <name evidence="3" type="ORF">NP233_g6740</name>
</gene>